<organism evidence="2 3">
    <name type="scientific">Nesterenkonia sedimenti</name>
    <dbReference type="NCBI Taxonomy" id="1463632"/>
    <lineage>
        <taxon>Bacteria</taxon>
        <taxon>Bacillati</taxon>
        <taxon>Actinomycetota</taxon>
        <taxon>Actinomycetes</taxon>
        <taxon>Micrococcales</taxon>
        <taxon>Micrococcaceae</taxon>
        <taxon>Nesterenkonia</taxon>
    </lineage>
</organism>
<proteinExistence type="predicted"/>
<dbReference type="PANTHER" id="PTHR34180:SF1">
    <property type="entry name" value="BETA-ALANYL-DOPAMINE_CARCININE HYDROLASE"/>
    <property type="match status" value="1"/>
</dbReference>
<accession>A0A7X8TLT2</accession>
<evidence type="ECO:0000259" key="1">
    <source>
        <dbReference type="Pfam" id="PF03417"/>
    </source>
</evidence>
<gene>
    <name evidence="2" type="ORF">HGQ17_10235</name>
</gene>
<dbReference type="RefSeq" id="WP_168887847.1">
    <property type="nucleotide sequence ID" value="NZ_JABAHY010000009.1"/>
</dbReference>
<dbReference type="Pfam" id="PF03417">
    <property type="entry name" value="AAT"/>
    <property type="match status" value="1"/>
</dbReference>
<name>A0A7X8TLT2_9MICC</name>
<keyword evidence="3" id="KW-1185">Reference proteome</keyword>
<dbReference type="PANTHER" id="PTHR34180">
    <property type="entry name" value="PEPTIDASE C45"/>
    <property type="match status" value="1"/>
</dbReference>
<dbReference type="AlphaFoldDB" id="A0A7X8TLT2"/>
<reference evidence="2 3" key="1">
    <citation type="submission" date="2020-04" db="EMBL/GenBank/DDBJ databases">
        <title>Nesterenkonia sp. nov., isolated from marine sediment.</title>
        <authorList>
            <person name="Zhang G."/>
        </authorList>
    </citation>
    <scope>NUCLEOTIDE SEQUENCE [LARGE SCALE GENOMIC DNA]</scope>
    <source>
        <strain evidence="2 3">MY13</strain>
    </source>
</reference>
<dbReference type="Gene3D" id="3.60.60.10">
    <property type="entry name" value="Penicillin V Acylase, Chain A"/>
    <property type="match status" value="1"/>
</dbReference>
<evidence type="ECO:0000313" key="2">
    <source>
        <dbReference type="EMBL" id="NLS10363.1"/>
    </source>
</evidence>
<dbReference type="InterPro" id="IPR005079">
    <property type="entry name" value="Peptidase_C45_hydrolase"/>
</dbReference>
<protein>
    <submittedName>
        <fullName evidence="2">Peptidase C45</fullName>
    </submittedName>
</protein>
<comment type="caution">
    <text evidence="2">The sequence shown here is derived from an EMBL/GenBank/DDBJ whole genome shotgun (WGS) entry which is preliminary data.</text>
</comment>
<dbReference type="InterPro" id="IPR047794">
    <property type="entry name" value="C45_proenzyme-like"/>
</dbReference>
<dbReference type="NCBIfam" id="NF040521">
    <property type="entry name" value="C45_proenzyme"/>
    <property type="match status" value="1"/>
</dbReference>
<feature type="domain" description="Peptidase C45 hydrolase" evidence="1">
    <location>
        <begin position="127"/>
        <end position="283"/>
    </location>
</feature>
<dbReference type="InterPro" id="IPR047801">
    <property type="entry name" value="Peptidase_C45"/>
</dbReference>
<dbReference type="Proteomes" id="UP000523139">
    <property type="component" value="Unassembled WGS sequence"/>
</dbReference>
<evidence type="ECO:0000313" key="3">
    <source>
        <dbReference type="Proteomes" id="UP000523139"/>
    </source>
</evidence>
<dbReference type="EMBL" id="JABAHY010000009">
    <property type="protein sequence ID" value="NLS10363.1"/>
    <property type="molecule type" value="Genomic_DNA"/>
</dbReference>
<dbReference type="Gene3D" id="1.10.10.2120">
    <property type="match status" value="1"/>
</dbReference>
<sequence length="362" mass="39405">MFYQYDQVEAVSGNFSHHQLGRDLGERFSRQISDNIADYERFLTARAISAETRQEVIDRIRGNLRTWAPHMLEEMQGIAAGAGCQLEDIIALNSRTELLAAAPPAGEGECSTAVLLPQDGSAPRTVQTWDWIEDLNKDMLIRRYPTPSGRTVTTFAEFGQLAKIGVNSEGLGNHFNILNHQTDGQGSGVPVHLVAKRILDEASTVEEAVAIAEAANLEASTVITVVADGQAGPQAACVELSPQGTAALHAEVGRPLVHTNHFVDPQLAAGEQPNTLSTTHDRYQCAADHGEVVMSIADDLERARQFTATDFPVDVKPDLSKPWFQQIRTKATVVVDVVNSQLHCCPGSASRISEEEWITYPA</sequence>